<feature type="region of interest" description="Disordered" evidence="3">
    <location>
        <begin position="95"/>
        <end position="133"/>
    </location>
</feature>
<proteinExistence type="predicted"/>
<organism evidence="5 6">
    <name type="scientific">Digitaria exilis</name>
    <dbReference type="NCBI Taxonomy" id="1010633"/>
    <lineage>
        <taxon>Eukaryota</taxon>
        <taxon>Viridiplantae</taxon>
        <taxon>Streptophyta</taxon>
        <taxon>Embryophyta</taxon>
        <taxon>Tracheophyta</taxon>
        <taxon>Spermatophyta</taxon>
        <taxon>Magnoliopsida</taxon>
        <taxon>Liliopsida</taxon>
        <taxon>Poales</taxon>
        <taxon>Poaceae</taxon>
        <taxon>PACMAD clade</taxon>
        <taxon>Panicoideae</taxon>
        <taxon>Panicodae</taxon>
        <taxon>Paniceae</taxon>
        <taxon>Anthephorinae</taxon>
        <taxon>Digitaria</taxon>
    </lineage>
</organism>
<evidence type="ECO:0000256" key="1">
    <source>
        <dbReference type="ARBA" id="ARBA00004123"/>
    </source>
</evidence>
<evidence type="ECO:0000313" key="6">
    <source>
        <dbReference type="Proteomes" id="UP000636709"/>
    </source>
</evidence>
<dbReference type="Pfam" id="PF03735">
    <property type="entry name" value="ENT"/>
    <property type="match status" value="1"/>
</dbReference>
<protein>
    <recommendedName>
        <fullName evidence="4">ENT domain-containing protein</fullName>
    </recommendedName>
</protein>
<dbReference type="GO" id="GO:0005634">
    <property type="term" value="C:nucleus"/>
    <property type="evidence" value="ECO:0007669"/>
    <property type="project" value="UniProtKB-SubCell"/>
</dbReference>
<dbReference type="InterPro" id="IPR033485">
    <property type="entry name" value="EMSY-LIKE_plant"/>
</dbReference>
<name>A0A835DXY9_9POAL</name>
<dbReference type="OrthoDB" id="1737049at2759"/>
<dbReference type="PANTHER" id="PTHR33432:SF4">
    <property type="entry name" value="OS08G0510500 PROTEIN"/>
    <property type="match status" value="1"/>
</dbReference>
<dbReference type="InterPro" id="IPR005491">
    <property type="entry name" value="ENT_dom"/>
</dbReference>
<dbReference type="GO" id="GO:0050832">
    <property type="term" value="P:defense response to fungus"/>
    <property type="evidence" value="ECO:0007669"/>
    <property type="project" value="InterPro"/>
</dbReference>
<keyword evidence="2" id="KW-0539">Nucleus</keyword>
<dbReference type="Gene3D" id="1.10.1240.40">
    <property type="entry name" value="ENT domain"/>
    <property type="match status" value="1"/>
</dbReference>
<dbReference type="Proteomes" id="UP000636709">
    <property type="component" value="Unassembled WGS sequence"/>
</dbReference>
<reference evidence="5" key="1">
    <citation type="submission" date="2020-07" db="EMBL/GenBank/DDBJ databases">
        <title>Genome sequence and genetic diversity analysis of an under-domesticated orphan crop, white fonio (Digitaria exilis).</title>
        <authorList>
            <person name="Bennetzen J.L."/>
            <person name="Chen S."/>
            <person name="Ma X."/>
            <person name="Wang X."/>
            <person name="Yssel A.E.J."/>
            <person name="Chaluvadi S.R."/>
            <person name="Johnson M."/>
            <person name="Gangashetty P."/>
            <person name="Hamidou F."/>
            <person name="Sanogo M.D."/>
            <person name="Zwaenepoel A."/>
            <person name="Wallace J."/>
            <person name="Van De Peer Y."/>
            <person name="Van Deynze A."/>
        </authorList>
    </citation>
    <scope>NUCLEOTIDE SEQUENCE</scope>
    <source>
        <tissue evidence="5">Leaves</tissue>
    </source>
</reference>
<evidence type="ECO:0000313" key="5">
    <source>
        <dbReference type="EMBL" id="KAF8654578.1"/>
    </source>
</evidence>
<sequence>MEYRAIDRRGEYLLVCRFAVRLMTTTTASRDASGVGCGCPPRVRASRSPVVDKCGSPPASAYLLPTRRRSRAPMDLPPLSHQALFAACRSADEPLSARHWPTPKPRAQPWPRSRGLARTDHELPPTYQIRGPRMHFSGNGRSLAGTFSQPRLHNKLDSDIHQIEQQAYTGVLRAFKMQSDALTWVGWMASGDGVMPGVGRRSGRVHENGYYASPNCISLFDFNHIDVPNTGSLVKKVERVLSHPDVYAIQKARKLLIDQEQSLLDAIAKLDEASDGESDDIFLVEGQIGATAGWHGC</sequence>
<feature type="domain" description="ENT" evidence="4">
    <location>
        <begin position="158"/>
        <end position="184"/>
    </location>
</feature>
<keyword evidence="6" id="KW-1185">Reference proteome</keyword>
<dbReference type="InterPro" id="IPR036142">
    <property type="entry name" value="ENT_dom-like_sf"/>
</dbReference>
<accession>A0A835DXY9</accession>
<dbReference type="SUPFAM" id="SSF158639">
    <property type="entry name" value="ENT-like"/>
    <property type="match status" value="1"/>
</dbReference>
<evidence type="ECO:0000256" key="2">
    <source>
        <dbReference type="ARBA" id="ARBA00023242"/>
    </source>
</evidence>
<dbReference type="PANTHER" id="PTHR33432">
    <property type="entry name" value="PROTEIN EMSY-LIKE 4"/>
    <property type="match status" value="1"/>
</dbReference>
<evidence type="ECO:0000256" key="3">
    <source>
        <dbReference type="SAM" id="MobiDB-lite"/>
    </source>
</evidence>
<comment type="subcellular location">
    <subcellularLocation>
        <location evidence="1">Nucleus</location>
    </subcellularLocation>
</comment>
<evidence type="ECO:0000259" key="4">
    <source>
        <dbReference type="Pfam" id="PF03735"/>
    </source>
</evidence>
<comment type="caution">
    <text evidence="5">The sequence shown here is derived from an EMBL/GenBank/DDBJ whole genome shotgun (WGS) entry which is preliminary data.</text>
</comment>
<dbReference type="EMBL" id="JACEFO010002615">
    <property type="protein sequence ID" value="KAF8654578.1"/>
    <property type="molecule type" value="Genomic_DNA"/>
</dbReference>
<gene>
    <name evidence="5" type="ORF">HU200_061775</name>
</gene>
<dbReference type="AlphaFoldDB" id="A0A835DXY9"/>